<dbReference type="InterPro" id="IPR005122">
    <property type="entry name" value="Uracil-DNA_glycosylase-like"/>
</dbReference>
<dbReference type="Pfam" id="PF03167">
    <property type="entry name" value="UDG"/>
    <property type="match status" value="1"/>
</dbReference>
<feature type="domain" description="Uracil-DNA glycosylase-like" evidence="1">
    <location>
        <begin position="45"/>
        <end position="168"/>
    </location>
</feature>
<dbReference type="RefSeq" id="WP_184923164.1">
    <property type="nucleotide sequence ID" value="NZ_JACHJR010000001.1"/>
</dbReference>
<evidence type="ECO:0000313" key="3">
    <source>
        <dbReference type="Proteomes" id="UP000573327"/>
    </source>
</evidence>
<dbReference type="Proteomes" id="UP000573327">
    <property type="component" value="Unassembled WGS sequence"/>
</dbReference>
<evidence type="ECO:0000313" key="2">
    <source>
        <dbReference type="EMBL" id="MBB4951305.1"/>
    </source>
</evidence>
<dbReference type="AlphaFoldDB" id="A0A7W7SIY7"/>
<organism evidence="2 3">
    <name type="scientific">Kitasatospora gansuensis</name>
    <dbReference type="NCBI Taxonomy" id="258050"/>
    <lineage>
        <taxon>Bacteria</taxon>
        <taxon>Bacillati</taxon>
        <taxon>Actinomycetota</taxon>
        <taxon>Actinomycetes</taxon>
        <taxon>Kitasatosporales</taxon>
        <taxon>Streptomycetaceae</taxon>
        <taxon>Kitasatospora</taxon>
    </lineage>
</organism>
<gene>
    <name evidence="2" type="ORF">F4556_006840</name>
</gene>
<proteinExistence type="predicted"/>
<protein>
    <recommendedName>
        <fullName evidence="1">Uracil-DNA glycosylase-like domain-containing protein</fullName>
    </recommendedName>
</protein>
<keyword evidence="3" id="KW-1185">Reference proteome</keyword>
<name>A0A7W7SIY7_9ACTN</name>
<evidence type="ECO:0000259" key="1">
    <source>
        <dbReference type="Pfam" id="PF03167"/>
    </source>
</evidence>
<reference evidence="2 3" key="1">
    <citation type="submission" date="2020-08" db="EMBL/GenBank/DDBJ databases">
        <title>Sequencing the genomes of 1000 actinobacteria strains.</title>
        <authorList>
            <person name="Klenk H.-P."/>
        </authorList>
    </citation>
    <scope>NUCLEOTIDE SEQUENCE [LARGE SCALE GENOMIC DNA]</scope>
    <source>
        <strain evidence="2 3">DSM 44786</strain>
    </source>
</reference>
<accession>A0A7W7SIY7</accession>
<sequence>MHEFDPGVVREPYLSLARDFPGEDVYPTDDFRTEWGPVFHRGRLDGTARVLVIGQDPAQHEAIVRRILVGTADRRVQGFLARLGIDRSYVMVNTFLYSVFGQQGGQAHAEDPEIAKYRNSWLDALVTDNEVEAVIALGSLAGTAFGMWRESGPIGAAFDGTFHKIIHPTFPESSGDHAAAMARLTASWNEGLEALHPAVSHPDHARQLVPYGPELTAGDLTPVPAADFPLGLPDWMRSEQPWAVRTGATAAEKRATVVVTIPPDLRPF</sequence>
<dbReference type="Gene3D" id="3.40.470.10">
    <property type="entry name" value="Uracil-DNA glycosylase-like domain"/>
    <property type="match status" value="1"/>
</dbReference>
<dbReference type="SUPFAM" id="SSF52141">
    <property type="entry name" value="Uracil-DNA glycosylase-like"/>
    <property type="match status" value="1"/>
</dbReference>
<dbReference type="InterPro" id="IPR036895">
    <property type="entry name" value="Uracil-DNA_glycosylase-like_sf"/>
</dbReference>
<dbReference type="CDD" id="cd10034">
    <property type="entry name" value="UDG_BdiUng_like"/>
    <property type="match status" value="1"/>
</dbReference>
<comment type="caution">
    <text evidence="2">The sequence shown here is derived from an EMBL/GenBank/DDBJ whole genome shotgun (WGS) entry which is preliminary data.</text>
</comment>
<dbReference type="EMBL" id="JACHJR010000001">
    <property type="protein sequence ID" value="MBB4951305.1"/>
    <property type="molecule type" value="Genomic_DNA"/>
</dbReference>